<keyword evidence="2" id="KW-1133">Transmembrane helix</keyword>
<evidence type="ECO:0000256" key="1">
    <source>
        <dbReference type="SAM" id="MobiDB-lite"/>
    </source>
</evidence>
<feature type="compositionally biased region" description="Low complexity" evidence="1">
    <location>
        <begin position="225"/>
        <end position="252"/>
    </location>
</feature>
<evidence type="ECO:0000256" key="2">
    <source>
        <dbReference type="SAM" id="Phobius"/>
    </source>
</evidence>
<protein>
    <submittedName>
        <fullName evidence="3">Uncharacterized protein</fullName>
    </submittedName>
</protein>
<organism evidence="3 4">
    <name type="scientific">Nakamurella aerolata</name>
    <dbReference type="NCBI Taxonomy" id="1656892"/>
    <lineage>
        <taxon>Bacteria</taxon>
        <taxon>Bacillati</taxon>
        <taxon>Actinomycetota</taxon>
        <taxon>Actinomycetes</taxon>
        <taxon>Nakamurellales</taxon>
        <taxon>Nakamurellaceae</taxon>
        <taxon>Nakamurella</taxon>
    </lineage>
</organism>
<dbReference type="Proteomes" id="UP000562984">
    <property type="component" value="Unassembled WGS sequence"/>
</dbReference>
<keyword evidence="4" id="KW-1185">Reference proteome</keyword>
<proteinExistence type="predicted"/>
<keyword evidence="2" id="KW-0812">Transmembrane</keyword>
<comment type="caution">
    <text evidence="3">The sequence shown here is derived from an EMBL/GenBank/DDBJ whole genome shotgun (WGS) entry which is preliminary data.</text>
</comment>
<dbReference type="RefSeq" id="WP_171199250.1">
    <property type="nucleotide sequence ID" value="NZ_JABEND010000003.1"/>
</dbReference>
<feature type="transmembrane region" description="Helical" evidence="2">
    <location>
        <begin position="155"/>
        <end position="173"/>
    </location>
</feature>
<feature type="region of interest" description="Disordered" evidence="1">
    <location>
        <begin position="225"/>
        <end position="284"/>
    </location>
</feature>
<accession>A0A849A7W1</accession>
<feature type="compositionally biased region" description="Gly residues" evidence="1">
    <location>
        <begin position="104"/>
        <end position="120"/>
    </location>
</feature>
<dbReference type="AlphaFoldDB" id="A0A849A7W1"/>
<feature type="compositionally biased region" description="Basic and acidic residues" evidence="1">
    <location>
        <begin position="1"/>
        <end position="23"/>
    </location>
</feature>
<evidence type="ECO:0000313" key="4">
    <source>
        <dbReference type="Proteomes" id="UP000562984"/>
    </source>
</evidence>
<sequence>MNQQDPRDGRGAMDQPTQRRDEPDVQDISQDEQLWLRQALASVAAADRADEDAADGVPPPPTLDALLASVRTQARADSSADARAEAQAESQTPVDELASRRHGGSGGPTAQGTGGRGEGPGARTAWAEPGHGGATVAASGADQVRRRRWHRVGQWGMAAAGVVLLAVVVGTMIRTAAPTGSDTSAGSMNGAMATTTSQTEVAGGAADAEKAQSGGAGAASAAAGGQADAAGDSGVAAAPAPTEAATASATPPGLGAAPQRETLAQASAGAPSSGAQGAAGSGAAGSAGAAAAATEMCSWRALPTSVDGAADTAFGKGVVSGSRPLTAPCQPGQVGGAVLPAADGSRAAVVVEVLSGHPDCTPQGCRPAGENRYTAPAGAGGELRAWVNTRTSQVIVSAPPSLGLSSDQLLAFAESVGDQVG</sequence>
<feature type="region of interest" description="Disordered" evidence="1">
    <location>
        <begin position="1"/>
        <end position="144"/>
    </location>
</feature>
<gene>
    <name evidence="3" type="ORF">HKD39_07625</name>
</gene>
<reference evidence="3 4" key="1">
    <citation type="submission" date="2020-05" db="EMBL/GenBank/DDBJ databases">
        <title>Nakamurella sp. DB0629 isolated from air conditioner.</title>
        <authorList>
            <person name="Kim D.H."/>
            <person name="Kim D.-U."/>
        </authorList>
    </citation>
    <scope>NUCLEOTIDE SEQUENCE [LARGE SCALE GENOMIC DNA]</scope>
    <source>
        <strain evidence="3 4">DB0629</strain>
    </source>
</reference>
<feature type="compositionally biased region" description="Low complexity" evidence="1">
    <location>
        <begin position="264"/>
        <end position="276"/>
    </location>
</feature>
<dbReference type="EMBL" id="JABEND010000003">
    <property type="protein sequence ID" value="NNG35583.1"/>
    <property type="molecule type" value="Genomic_DNA"/>
</dbReference>
<evidence type="ECO:0000313" key="3">
    <source>
        <dbReference type="EMBL" id="NNG35583.1"/>
    </source>
</evidence>
<name>A0A849A7W1_9ACTN</name>
<keyword evidence="2" id="KW-0472">Membrane</keyword>